<dbReference type="PATRIC" id="fig|45658.8.peg.1653"/>
<gene>
    <name evidence="2" type="ORF">VSF3289_01651</name>
</gene>
<reference evidence="2 3" key="1">
    <citation type="submission" date="2016-08" db="EMBL/GenBank/DDBJ databases">
        <title>Genome sequencing of Vibrio scophthalmi strain FP3289, an isolated from Paralichthys olivaceus.</title>
        <authorList>
            <person name="Han H.-J."/>
        </authorList>
    </citation>
    <scope>NUCLEOTIDE SEQUENCE [LARGE SCALE GENOMIC DNA]</scope>
    <source>
        <strain evidence="2 3">FP3289</strain>
    </source>
</reference>
<sequence>MAAQKLTKGRFVQIIIMLTVLIVAFFWRTFNYEAEKKTSCKLQQPCAFYVNDAQFFAQFTPQEIKIVTPNDSWEIDGAIALKATKNTWQLNNSLLRNITVMNKENDETTHIEFVVQDN</sequence>
<comment type="caution">
    <text evidence="2">The sequence shown here is derived from an EMBL/GenBank/DDBJ whole genome shotgun (WGS) entry which is preliminary data.</text>
</comment>
<evidence type="ECO:0000313" key="3">
    <source>
        <dbReference type="Proteomes" id="UP000095131"/>
    </source>
</evidence>
<keyword evidence="1" id="KW-1133">Transmembrane helix</keyword>
<dbReference type="RefSeq" id="WP_069446661.1">
    <property type="nucleotide sequence ID" value="NZ_MDCJ01000002.1"/>
</dbReference>
<proteinExistence type="predicted"/>
<protein>
    <submittedName>
        <fullName evidence="2">Uncharacterized protein</fullName>
    </submittedName>
</protein>
<evidence type="ECO:0000256" key="1">
    <source>
        <dbReference type="SAM" id="Phobius"/>
    </source>
</evidence>
<accession>A0A1E3WNN6</accession>
<name>A0A1E3WNN6_9VIBR</name>
<organism evidence="2 3">
    <name type="scientific">Vibrio scophthalmi</name>
    <dbReference type="NCBI Taxonomy" id="45658"/>
    <lineage>
        <taxon>Bacteria</taxon>
        <taxon>Pseudomonadati</taxon>
        <taxon>Pseudomonadota</taxon>
        <taxon>Gammaproteobacteria</taxon>
        <taxon>Vibrionales</taxon>
        <taxon>Vibrionaceae</taxon>
        <taxon>Vibrio</taxon>
    </lineage>
</organism>
<keyword evidence="1" id="KW-0812">Transmembrane</keyword>
<feature type="transmembrane region" description="Helical" evidence="1">
    <location>
        <begin position="12"/>
        <end position="30"/>
    </location>
</feature>
<dbReference type="EMBL" id="MDCJ01000002">
    <property type="protein sequence ID" value="ODS11386.1"/>
    <property type="molecule type" value="Genomic_DNA"/>
</dbReference>
<dbReference type="Proteomes" id="UP000095131">
    <property type="component" value="Unassembled WGS sequence"/>
</dbReference>
<keyword evidence="1" id="KW-0472">Membrane</keyword>
<evidence type="ECO:0000313" key="2">
    <source>
        <dbReference type="EMBL" id="ODS11386.1"/>
    </source>
</evidence>
<dbReference type="AlphaFoldDB" id="A0A1E3WNN6"/>
<dbReference type="OrthoDB" id="5917376at2"/>